<evidence type="ECO:0000256" key="1">
    <source>
        <dbReference type="SAM" id="MobiDB-lite"/>
    </source>
</evidence>
<feature type="region of interest" description="Disordered" evidence="1">
    <location>
        <begin position="239"/>
        <end position="261"/>
    </location>
</feature>
<proteinExistence type="predicted"/>
<evidence type="ECO:0000313" key="3">
    <source>
        <dbReference type="Proteomes" id="UP001072034"/>
    </source>
</evidence>
<dbReference type="SUPFAM" id="SSF55469">
    <property type="entry name" value="FMN-dependent nitroreductase-like"/>
    <property type="match status" value="1"/>
</dbReference>
<evidence type="ECO:0000313" key="2">
    <source>
        <dbReference type="EMBL" id="MCZ0859599.1"/>
    </source>
</evidence>
<name>A0ABT4ICX9_9ACTO</name>
<dbReference type="EMBL" id="JAPTMY010000073">
    <property type="protein sequence ID" value="MCZ0859599.1"/>
    <property type="molecule type" value="Genomic_DNA"/>
</dbReference>
<organism evidence="2 3">
    <name type="scientific">Actinomyces israelii</name>
    <dbReference type="NCBI Taxonomy" id="1659"/>
    <lineage>
        <taxon>Bacteria</taxon>
        <taxon>Bacillati</taxon>
        <taxon>Actinomycetota</taxon>
        <taxon>Actinomycetes</taxon>
        <taxon>Actinomycetales</taxon>
        <taxon>Actinomycetaceae</taxon>
        <taxon>Actinomyces</taxon>
    </lineage>
</organism>
<accession>A0ABT4ICX9</accession>
<sequence length="261" mass="27516">MRTDYTILREIVEGFSDPQAAPTSDGLAARRPRRPLACELADALDPREGGPHPHGSPGYPHDLRQTFERRSSTTDYAPEPLDAAPLLADVRAALVEDAEDWGEDAGVGSLEPFVLLLRPRGGRPGVYRVRPDGVDLLGDPPSPEEIEGMTVQKEFARAGAIVSVAADLDQADAWAGAHGYRHAMARAAAVIYSVHLRSAARGLTGTVFAGLSPSAVRHLLDSDGVSRHQMLAVTIAAPAAPARAAPSPPEPDGPQTPRAAG</sequence>
<gene>
    <name evidence="2" type="ORF">OHJ16_16330</name>
</gene>
<protein>
    <recommendedName>
        <fullName evidence="4">Nitroreductase</fullName>
    </recommendedName>
</protein>
<evidence type="ECO:0008006" key="4">
    <source>
        <dbReference type="Google" id="ProtNLM"/>
    </source>
</evidence>
<keyword evidence="3" id="KW-1185">Reference proteome</keyword>
<dbReference type="Proteomes" id="UP001072034">
    <property type="component" value="Unassembled WGS sequence"/>
</dbReference>
<reference evidence="2" key="1">
    <citation type="submission" date="2022-10" db="EMBL/GenBank/DDBJ databases">
        <title>Genome sequence of Actinomyces israelii ATCC 10048.</title>
        <authorList>
            <person name="Watt R.M."/>
            <person name="Tong W.M."/>
        </authorList>
    </citation>
    <scope>NUCLEOTIDE SEQUENCE</scope>
    <source>
        <strain evidence="2">ATCC 10048</strain>
    </source>
</reference>
<dbReference type="InterPro" id="IPR000415">
    <property type="entry name" value="Nitroreductase-like"/>
</dbReference>
<dbReference type="Gene3D" id="3.40.109.10">
    <property type="entry name" value="NADH Oxidase"/>
    <property type="match status" value="1"/>
</dbReference>
<comment type="caution">
    <text evidence="2">The sequence shown here is derived from an EMBL/GenBank/DDBJ whole genome shotgun (WGS) entry which is preliminary data.</text>
</comment>
<dbReference type="RefSeq" id="WP_268918767.1">
    <property type="nucleotide sequence ID" value="NZ_JAPTMY010000073.1"/>
</dbReference>